<dbReference type="PANTHER" id="PTHR30069">
    <property type="entry name" value="TONB-DEPENDENT OUTER MEMBRANE RECEPTOR"/>
    <property type="match status" value="1"/>
</dbReference>
<evidence type="ECO:0000259" key="10">
    <source>
        <dbReference type="Pfam" id="PF07715"/>
    </source>
</evidence>
<evidence type="ECO:0000256" key="5">
    <source>
        <dbReference type="ARBA" id="ARBA00022729"/>
    </source>
</evidence>
<keyword evidence="12" id="KW-1185">Reference proteome</keyword>
<dbReference type="NCBIfam" id="TIGR04056">
    <property type="entry name" value="OMP_RagA_SusC"/>
    <property type="match status" value="1"/>
</dbReference>
<keyword evidence="11" id="KW-0675">Receptor</keyword>
<evidence type="ECO:0000256" key="4">
    <source>
        <dbReference type="ARBA" id="ARBA00022692"/>
    </source>
</evidence>
<comment type="subcellular location">
    <subcellularLocation>
        <location evidence="1 8">Cell outer membrane</location>
        <topology evidence="1 8">Multi-pass membrane protein</topology>
    </subcellularLocation>
</comment>
<keyword evidence="6 8" id="KW-0472">Membrane</keyword>
<keyword evidence="2 8" id="KW-0813">Transport</keyword>
<dbReference type="Gene3D" id="2.40.170.20">
    <property type="entry name" value="TonB-dependent receptor, beta-barrel domain"/>
    <property type="match status" value="1"/>
</dbReference>
<name>A0ABS1KZE6_9BACT</name>
<sequence length="1056" mass="115077">MKTKLLALFFLMLSLASYGQTALRGQVTDETGQALPGVNVLIKGTSRGAVTDVQGTYVLSEVPNDAVLVFSFIGYLTQEIAVAGKTSVDAKLAPDVKALDEVVVIGYGTSTVKELTGSVSSVSGSKLTSLNPVRVDQALQGQAAGVQISTASGSPGGALNIRIRGLSTNGDNNPLVLVDGVPYSTEGLNALNPSDIESINVLKDAMASIYGVRAANGVIIITTKQGKRNAKPVIEFNGYVGSQETTKKLDLLSAREYAVLKNEAYAAGGQTPPFANVDLGKGTDWQSEVFKKSPIANYNLNMTGGSDKSTYAIGGSYLNQEGIVGGDKASYRRYNARVNFTTDIARKLTLQNVLLFTNERRRTLPENGIASVLYNTTNASPLATVRNTDGQYTYLEEFSDIINPLAQMANTYNETGVNKLVGKQELNYKINDNFEVTARIGYNYANVSTKTFSPLVYYGSGKAQNTATNAALVPDSISLYSKEIDSVRVNGQWTKVSASYKIPRLNSVTETEQTFFNYNAEAFLNYNRNFSDVHHVKATLGISYFGDQGKSLTATAYNIPYNSNDFADISAADGTNLLNNTSSYQYRSRLQSYFLRGEYAYKSKYMISALVRRDASSNFGKNHRFGYFPAVSAGWVISEEPFFQSELLQFVKLRASYGVSGNDKIGNFRYRALLGGEGVYPFNNQLVNGIAIGTLGNQDLKWETMHQTDVGFDFSLFNGKVDITTDYYVKKTKDLLFQPDLSAIGGAYGAGGSPPWINAGDVKNSGFEFLIAYNDKIGDDFQFNVSYNLTTIRNEVTALPYGVEFIEGGAFGVGGTRPTRMQVGQPIGFFYGYKTDGVYQTAQEVAERGVSQENAQPGDLRFVDQDGSGDINFSNNSDKTKIGSPIPDVIMGLNLGMNFKGFDLSGTLYVSLGNDILRNYERDQPLANLLAYRLNRWTGAGSTNTDPRLFTSSTQTNRNNVISDYFVEDGSFARIKNVQLGYTIPSAITKRAGVTRLRIYVAANNLATFTKYRGYDPDISSQFDSNNPSNSTLSSGIDYGFYPQAKSFMAGLNLTF</sequence>
<dbReference type="InterPro" id="IPR036942">
    <property type="entry name" value="Beta-barrel_TonB_sf"/>
</dbReference>
<dbReference type="PANTHER" id="PTHR30069:SF29">
    <property type="entry name" value="HEMOGLOBIN AND HEMOGLOBIN-HAPTOGLOBIN-BINDING PROTEIN 1-RELATED"/>
    <property type="match status" value="1"/>
</dbReference>
<reference evidence="11 12" key="1">
    <citation type="submission" date="2021-01" db="EMBL/GenBank/DDBJ databases">
        <title>Chryseolinea sp. Jin1 Genome sequencing and assembly.</title>
        <authorList>
            <person name="Kim I."/>
        </authorList>
    </citation>
    <scope>NUCLEOTIDE SEQUENCE [LARGE SCALE GENOMIC DNA]</scope>
    <source>
        <strain evidence="11 12">Jin1</strain>
    </source>
</reference>
<dbReference type="Proteomes" id="UP000613030">
    <property type="component" value="Unassembled WGS sequence"/>
</dbReference>
<organism evidence="11 12">
    <name type="scientific">Chryseolinea lacunae</name>
    <dbReference type="NCBI Taxonomy" id="2801331"/>
    <lineage>
        <taxon>Bacteria</taxon>
        <taxon>Pseudomonadati</taxon>
        <taxon>Bacteroidota</taxon>
        <taxon>Cytophagia</taxon>
        <taxon>Cytophagales</taxon>
        <taxon>Fulvivirgaceae</taxon>
        <taxon>Chryseolinea</taxon>
    </lineage>
</organism>
<dbReference type="SUPFAM" id="SSF49464">
    <property type="entry name" value="Carboxypeptidase regulatory domain-like"/>
    <property type="match status" value="1"/>
</dbReference>
<protein>
    <submittedName>
        <fullName evidence="11">TonB-dependent receptor</fullName>
    </submittedName>
</protein>
<feature type="chain" id="PRO_5046227350" evidence="9">
    <location>
        <begin position="20"/>
        <end position="1056"/>
    </location>
</feature>
<keyword evidence="3 8" id="KW-1134">Transmembrane beta strand</keyword>
<comment type="similarity">
    <text evidence="8">Belongs to the TonB-dependent receptor family.</text>
</comment>
<feature type="domain" description="TonB-dependent receptor plug" evidence="10">
    <location>
        <begin position="112"/>
        <end position="218"/>
    </location>
</feature>
<accession>A0ABS1KZE6</accession>
<dbReference type="Pfam" id="PF07715">
    <property type="entry name" value="Plug"/>
    <property type="match status" value="1"/>
</dbReference>
<dbReference type="SUPFAM" id="SSF56935">
    <property type="entry name" value="Porins"/>
    <property type="match status" value="1"/>
</dbReference>
<evidence type="ECO:0000256" key="3">
    <source>
        <dbReference type="ARBA" id="ARBA00022452"/>
    </source>
</evidence>
<proteinExistence type="inferred from homology"/>
<evidence type="ECO:0000256" key="9">
    <source>
        <dbReference type="SAM" id="SignalP"/>
    </source>
</evidence>
<evidence type="ECO:0000313" key="11">
    <source>
        <dbReference type="EMBL" id="MBL0744612.1"/>
    </source>
</evidence>
<keyword evidence="5 9" id="KW-0732">Signal</keyword>
<dbReference type="InterPro" id="IPR023996">
    <property type="entry name" value="TonB-dep_OMP_SusC/RagA"/>
</dbReference>
<dbReference type="RefSeq" id="WP_202014331.1">
    <property type="nucleotide sequence ID" value="NZ_JAERRB010000011.1"/>
</dbReference>
<evidence type="ECO:0000313" key="12">
    <source>
        <dbReference type="Proteomes" id="UP000613030"/>
    </source>
</evidence>
<evidence type="ECO:0000256" key="6">
    <source>
        <dbReference type="ARBA" id="ARBA00023136"/>
    </source>
</evidence>
<dbReference type="Gene3D" id="2.60.40.1120">
    <property type="entry name" value="Carboxypeptidase-like, regulatory domain"/>
    <property type="match status" value="1"/>
</dbReference>
<gene>
    <name evidence="11" type="ORF">JI741_25485</name>
</gene>
<dbReference type="InterPro" id="IPR039426">
    <property type="entry name" value="TonB-dep_rcpt-like"/>
</dbReference>
<dbReference type="InterPro" id="IPR012910">
    <property type="entry name" value="Plug_dom"/>
</dbReference>
<dbReference type="Pfam" id="PF13715">
    <property type="entry name" value="CarbopepD_reg_2"/>
    <property type="match status" value="1"/>
</dbReference>
<keyword evidence="4 8" id="KW-0812">Transmembrane</keyword>
<dbReference type="InterPro" id="IPR008969">
    <property type="entry name" value="CarboxyPept-like_regulatory"/>
</dbReference>
<dbReference type="PROSITE" id="PS52016">
    <property type="entry name" value="TONB_DEPENDENT_REC_3"/>
    <property type="match status" value="1"/>
</dbReference>
<evidence type="ECO:0000256" key="7">
    <source>
        <dbReference type="ARBA" id="ARBA00023237"/>
    </source>
</evidence>
<dbReference type="InterPro" id="IPR037066">
    <property type="entry name" value="Plug_dom_sf"/>
</dbReference>
<dbReference type="NCBIfam" id="TIGR04057">
    <property type="entry name" value="SusC_RagA_signa"/>
    <property type="match status" value="1"/>
</dbReference>
<dbReference type="EMBL" id="JAERRB010000011">
    <property type="protein sequence ID" value="MBL0744612.1"/>
    <property type="molecule type" value="Genomic_DNA"/>
</dbReference>
<evidence type="ECO:0000256" key="2">
    <source>
        <dbReference type="ARBA" id="ARBA00022448"/>
    </source>
</evidence>
<keyword evidence="7 8" id="KW-0998">Cell outer membrane</keyword>
<comment type="caution">
    <text evidence="11">The sequence shown here is derived from an EMBL/GenBank/DDBJ whole genome shotgun (WGS) entry which is preliminary data.</text>
</comment>
<dbReference type="Gene3D" id="2.170.130.10">
    <property type="entry name" value="TonB-dependent receptor, plug domain"/>
    <property type="match status" value="1"/>
</dbReference>
<evidence type="ECO:0000256" key="8">
    <source>
        <dbReference type="PROSITE-ProRule" id="PRU01360"/>
    </source>
</evidence>
<feature type="signal peptide" evidence="9">
    <location>
        <begin position="1"/>
        <end position="19"/>
    </location>
</feature>
<evidence type="ECO:0000256" key="1">
    <source>
        <dbReference type="ARBA" id="ARBA00004571"/>
    </source>
</evidence>
<dbReference type="InterPro" id="IPR023997">
    <property type="entry name" value="TonB-dep_OMP_SusC/RagA_CS"/>
</dbReference>